<dbReference type="EMBL" id="QXFT01004035">
    <property type="protein sequence ID" value="KAE9280721.1"/>
    <property type="molecule type" value="Genomic_DNA"/>
</dbReference>
<evidence type="ECO:0000256" key="1">
    <source>
        <dbReference type="SAM" id="Coils"/>
    </source>
</evidence>
<evidence type="ECO:0000256" key="2">
    <source>
        <dbReference type="SAM" id="MobiDB-lite"/>
    </source>
</evidence>
<sequence>MQTPLLEPEADDLATVAEALAFIDAYEGSTSESGSDSVQSPHPNSSSGVDVLNSVDEQPKPKHKRRSKNPAGYSTRLLHRKKAEMQRLREESLQLEAKVAQLRHTRAVGVGALAAHASQLKRKAEFKWMELAMAEFQRRQRSEYMNRRLTALLANQAKVDDALRSVVMKRSVLEGIEFVFEKPLTSQSSLHSVDNSSVIMAQLEIKAAEMYLGSRGLFEGESKFCTISCKMRRKADAHHGEMVEIVSCAPLSCPMEIASSSLWRELTTLRTFPDKTYRYMQASSSNVMEKCFDQILRSNAAATPLNGLQVMKKFEEADRVVLVRASRMLPATDGLHLRNDAWTIFTRSEADPTEACEVRTFVQLYMERQPGLSASPKDIAYLRKVAFETWSLKMRWHAQYLQEMMIEAAAGDQAGTSQQLLKNAC</sequence>
<feature type="region of interest" description="Disordered" evidence="2">
    <location>
        <begin position="27"/>
        <end position="76"/>
    </location>
</feature>
<gene>
    <name evidence="3" type="ORF">PR003_g27879</name>
</gene>
<organism evidence="3 4">
    <name type="scientific">Phytophthora rubi</name>
    <dbReference type="NCBI Taxonomy" id="129364"/>
    <lineage>
        <taxon>Eukaryota</taxon>
        <taxon>Sar</taxon>
        <taxon>Stramenopiles</taxon>
        <taxon>Oomycota</taxon>
        <taxon>Peronosporomycetes</taxon>
        <taxon>Peronosporales</taxon>
        <taxon>Peronosporaceae</taxon>
        <taxon>Phytophthora</taxon>
    </lineage>
</organism>
<reference evidence="3 4" key="1">
    <citation type="submission" date="2018-08" db="EMBL/GenBank/DDBJ databases">
        <title>Genomic investigation of the strawberry pathogen Phytophthora fragariae indicates pathogenicity is determined by transcriptional variation in three key races.</title>
        <authorList>
            <person name="Adams T.M."/>
            <person name="Armitage A.D."/>
            <person name="Sobczyk M.K."/>
            <person name="Bates H.J."/>
            <person name="Dunwell J.M."/>
            <person name="Nellist C.F."/>
            <person name="Harrison R.J."/>
        </authorList>
    </citation>
    <scope>NUCLEOTIDE SEQUENCE [LARGE SCALE GENOMIC DNA]</scope>
    <source>
        <strain evidence="3 4">SCRP333</strain>
    </source>
</reference>
<evidence type="ECO:0000313" key="3">
    <source>
        <dbReference type="EMBL" id="KAE9280721.1"/>
    </source>
</evidence>
<accession>A0A6A4C467</accession>
<feature type="coiled-coil region" evidence="1">
    <location>
        <begin position="78"/>
        <end position="105"/>
    </location>
</feature>
<protein>
    <recommendedName>
        <fullName evidence="5">BZIP domain-containing protein</fullName>
    </recommendedName>
</protein>
<feature type="compositionally biased region" description="Polar residues" evidence="2">
    <location>
        <begin position="28"/>
        <end position="48"/>
    </location>
</feature>
<keyword evidence="4" id="KW-1185">Reference proteome</keyword>
<keyword evidence="1" id="KW-0175">Coiled coil</keyword>
<proteinExistence type="predicted"/>
<evidence type="ECO:0000313" key="4">
    <source>
        <dbReference type="Proteomes" id="UP000434957"/>
    </source>
</evidence>
<comment type="caution">
    <text evidence="3">The sequence shown here is derived from an EMBL/GenBank/DDBJ whole genome shotgun (WGS) entry which is preliminary data.</text>
</comment>
<dbReference type="AlphaFoldDB" id="A0A6A4C467"/>
<name>A0A6A4C467_9STRA</name>
<dbReference type="Proteomes" id="UP000434957">
    <property type="component" value="Unassembled WGS sequence"/>
</dbReference>
<evidence type="ECO:0008006" key="5">
    <source>
        <dbReference type="Google" id="ProtNLM"/>
    </source>
</evidence>